<evidence type="ECO:0000256" key="6">
    <source>
        <dbReference type="ARBA" id="ARBA00012448"/>
    </source>
</evidence>
<comment type="similarity">
    <text evidence="5">In the N-terminal section; belongs to the glycosyltransferase 51 family.</text>
</comment>
<dbReference type="InterPro" id="IPR012338">
    <property type="entry name" value="Beta-lactam/transpept-like"/>
</dbReference>
<keyword evidence="18" id="KW-0573">Peptidoglycan synthesis</keyword>
<proteinExistence type="inferred from homology"/>
<evidence type="ECO:0000256" key="4">
    <source>
        <dbReference type="ARBA" id="ARBA00007090"/>
    </source>
</evidence>
<dbReference type="PANTHER" id="PTHR32282">
    <property type="entry name" value="BINDING PROTEIN TRANSPEPTIDASE, PUTATIVE-RELATED"/>
    <property type="match status" value="1"/>
</dbReference>
<comment type="pathway">
    <text evidence="3">Cell wall biogenesis; peptidoglycan biosynthesis.</text>
</comment>
<evidence type="ECO:0000256" key="10">
    <source>
        <dbReference type="ARBA" id="ARBA00022645"/>
    </source>
</evidence>
<dbReference type="Pfam" id="PF00905">
    <property type="entry name" value="Transpeptidase"/>
    <property type="match status" value="1"/>
</dbReference>
<evidence type="ECO:0000256" key="5">
    <source>
        <dbReference type="ARBA" id="ARBA00007739"/>
    </source>
</evidence>
<dbReference type="Pfam" id="PF00912">
    <property type="entry name" value="Transgly"/>
    <property type="match status" value="1"/>
</dbReference>
<feature type="domain" description="Glycosyl transferase family 51" evidence="29">
    <location>
        <begin position="55"/>
        <end position="229"/>
    </location>
</feature>
<dbReference type="Proteomes" id="UP001596996">
    <property type="component" value="Unassembled WGS sequence"/>
</dbReference>
<keyword evidence="32" id="KW-1185">Reference proteome</keyword>
<evidence type="ECO:0000256" key="14">
    <source>
        <dbReference type="ARBA" id="ARBA00022692"/>
    </source>
</evidence>
<keyword evidence="11" id="KW-0645">Protease</keyword>
<keyword evidence="13" id="KW-0808">Transferase</keyword>
<keyword evidence="14 27" id="KW-0812">Transmembrane</keyword>
<dbReference type="SUPFAM" id="SSF56601">
    <property type="entry name" value="beta-lactamase/transpeptidase-like"/>
    <property type="match status" value="1"/>
</dbReference>
<evidence type="ECO:0000259" key="29">
    <source>
        <dbReference type="Pfam" id="PF00912"/>
    </source>
</evidence>
<evidence type="ECO:0000256" key="25">
    <source>
        <dbReference type="ARBA" id="ARBA00044770"/>
    </source>
</evidence>
<comment type="function">
    <text evidence="1">Cell wall formation. Synthesis of cross-linked peptidoglycan from the lipid intermediates. The enzyme has a penicillin-insensitive transglycosylase N-terminal domain (formation of linear glycan strands) and a penicillin-sensitive transpeptidase C-terminal domain (cross-linking of the peptide subunits).</text>
</comment>
<dbReference type="InterPro" id="IPR031376">
    <property type="entry name" value="PCB_OB"/>
</dbReference>
<evidence type="ECO:0000256" key="9">
    <source>
        <dbReference type="ARBA" id="ARBA00022519"/>
    </source>
</evidence>
<reference evidence="32" key="1">
    <citation type="journal article" date="2019" name="Int. J. Syst. Evol. Microbiol.">
        <title>The Global Catalogue of Microorganisms (GCM) 10K type strain sequencing project: providing services to taxonomists for standard genome sequencing and annotation.</title>
        <authorList>
            <consortium name="The Broad Institute Genomics Platform"/>
            <consortium name="The Broad Institute Genome Sequencing Center for Infectious Disease"/>
            <person name="Wu L."/>
            <person name="Ma J."/>
        </authorList>
    </citation>
    <scope>NUCLEOTIDE SEQUENCE [LARGE SCALE GENOMIC DNA]</scope>
    <source>
        <strain evidence="32">CCUG 61707</strain>
    </source>
</reference>
<dbReference type="RefSeq" id="WP_380820814.1">
    <property type="nucleotide sequence ID" value="NZ_JBHTJN010000011.1"/>
</dbReference>
<evidence type="ECO:0000259" key="30">
    <source>
        <dbReference type="Pfam" id="PF17092"/>
    </source>
</evidence>
<evidence type="ECO:0000256" key="18">
    <source>
        <dbReference type="ARBA" id="ARBA00022984"/>
    </source>
</evidence>
<feature type="transmembrane region" description="Helical" evidence="27">
    <location>
        <begin position="7"/>
        <end position="29"/>
    </location>
</feature>
<evidence type="ECO:0000256" key="2">
    <source>
        <dbReference type="ARBA" id="ARBA00004249"/>
    </source>
</evidence>
<dbReference type="EC" id="3.4.16.4" evidence="6"/>
<keyword evidence="8" id="KW-1003">Cell membrane</keyword>
<dbReference type="EC" id="2.4.99.28" evidence="25"/>
<accession>A0ABW3I9G8</accession>
<keyword evidence="20 27" id="KW-0472">Membrane</keyword>
<dbReference type="SUPFAM" id="SSF53955">
    <property type="entry name" value="Lysozyme-like"/>
    <property type="match status" value="1"/>
</dbReference>
<feature type="domain" description="Penicillin-binding protein transpeptidase" evidence="28">
    <location>
        <begin position="418"/>
        <end position="582"/>
    </location>
</feature>
<evidence type="ECO:0000259" key="28">
    <source>
        <dbReference type="Pfam" id="PF00905"/>
    </source>
</evidence>
<dbReference type="PANTHER" id="PTHR32282:SF27">
    <property type="entry name" value="PENICILLIN-BINDING PROTEIN 1A"/>
    <property type="match status" value="1"/>
</dbReference>
<protein>
    <recommendedName>
        <fullName evidence="7">Penicillin-binding protein 1A</fullName>
        <ecNumber evidence="25">2.4.99.28</ecNumber>
        <ecNumber evidence="6">3.4.16.4</ecNumber>
    </recommendedName>
</protein>
<keyword evidence="16" id="KW-0133">Cell shape</keyword>
<evidence type="ECO:0000256" key="21">
    <source>
        <dbReference type="ARBA" id="ARBA00023251"/>
    </source>
</evidence>
<keyword evidence="15" id="KW-0378">Hydrolase</keyword>
<dbReference type="Pfam" id="PF17092">
    <property type="entry name" value="PCB_OB"/>
    <property type="match status" value="1"/>
</dbReference>
<evidence type="ECO:0000256" key="3">
    <source>
        <dbReference type="ARBA" id="ARBA00004752"/>
    </source>
</evidence>
<evidence type="ECO:0000256" key="12">
    <source>
        <dbReference type="ARBA" id="ARBA00022676"/>
    </source>
</evidence>
<evidence type="ECO:0000256" key="20">
    <source>
        <dbReference type="ARBA" id="ARBA00023136"/>
    </source>
</evidence>
<evidence type="ECO:0000256" key="8">
    <source>
        <dbReference type="ARBA" id="ARBA00022475"/>
    </source>
</evidence>
<feature type="domain" description="Penicillin-binding protein OB-like" evidence="30">
    <location>
        <begin position="322"/>
        <end position="411"/>
    </location>
</feature>
<evidence type="ECO:0000256" key="1">
    <source>
        <dbReference type="ARBA" id="ARBA00002624"/>
    </source>
</evidence>
<dbReference type="InterPro" id="IPR023346">
    <property type="entry name" value="Lysozyme-like_dom_sf"/>
</dbReference>
<evidence type="ECO:0000313" key="32">
    <source>
        <dbReference type="Proteomes" id="UP001596996"/>
    </source>
</evidence>
<name>A0ABW3I9G8_9PAST</name>
<keyword evidence="21" id="KW-0046">Antibiotic resistance</keyword>
<organism evidence="31 32">
    <name type="scientific">Seminibacterium arietis</name>
    <dbReference type="NCBI Taxonomy" id="1173502"/>
    <lineage>
        <taxon>Bacteria</taxon>
        <taxon>Pseudomonadati</taxon>
        <taxon>Pseudomonadota</taxon>
        <taxon>Gammaproteobacteria</taxon>
        <taxon>Pasteurellales</taxon>
        <taxon>Pasteurellaceae</taxon>
        <taxon>Seminibacterium</taxon>
    </lineage>
</organism>
<dbReference type="EMBL" id="JBHTJN010000011">
    <property type="protein sequence ID" value="MFD0966503.1"/>
    <property type="molecule type" value="Genomic_DNA"/>
</dbReference>
<gene>
    <name evidence="31" type="ORF">ACFQ02_06565</name>
</gene>
<evidence type="ECO:0000256" key="24">
    <source>
        <dbReference type="ARBA" id="ARBA00034000"/>
    </source>
</evidence>
<keyword evidence="12" id="KW-0328">Glycosyltransferase</keyword>
<evidence type="ECO:0000313" key="31">
    <source>
        <dbReference type="EMBL" id="MFD0966503.1"/>
    </source>
</evidence>
<evidence type="ECO:0000256" key="17">
    <source>
        <dbReference type="ARBA" id="ARBA00022968"/>
    </source>
</evidence>
<evidence type="ECO:0000256" key="19">
    <source>
        <dbReference type="ARBA" id="ARBA00022989"/>
    </source>
</evidence>
<evidence type="ECO:0000256" key="16">
    <source>
        <dbReference type="ARBA" id="ARBA00022960"/>
    </source>
</evidence>
<dbReference type="InterPro" id="IPR001460">
    <property type="entry name" value="PCN-bd_Tpept"/>
</dbReference>
<evidence type="ECO:0000256" key="27">
    <source>
        <dbReference type="SAM" id="Phobius"/>
    </source>
</evidence>
<comment type="subcellular location">
    <subcellularLocation>
        <location evidence="2">Cell inner membrane</location>
        <topology evidence="2">Single-pass type II membrane protein</topology>
    </subcellularLocation>
</comment>
<comment type="similarity">
    <text evidence="4">In the C-terminal section; belongs to the transpeptidase family.</text>
</comment>
<keyword evidence="23" id="KW-0961">Cell wall biogenesis/degradation</keyword>
<dbReference type="Gene3D" id="3.40.710.10">
    <property type="entry name" value="DD-peptidase/beta-lactamase superfamily"/>
    <property type="match status" value="2"/>
</dbReference>
<comment type="catalytic activity">
    <reaction evidence="24">
        <text>Preferential cleavage: (Ac)2-L-Lys-D-Ala-|-D-Ala. Also transpeptidation of peptidyl-alanyl moieties that are N-acyl substituents of D-alanine.</text>
        <dbReference type="EC" id="3.4.16.4"/>
    </reaction>
</comment>
<keyword evidence="10" id="KW-0121">Carboxypeptidase</keyword>
<keyword evidence="19 27" id="KW-1133">Transmembrane helix</keyword>
<comment type="caution">
    <text evidence="31">The sequence shown here is derived from an EMBL/GenBank/DDBJ whole genome shotgun (WGS) entry which is preliminary data.</text>
</comment>
<evidence type="ECO:0000256" key="11">
    <source>
        <dbReference type="ARBA" id="ARBA00022670"/>
    </source>
</evidence>
<comment type="catalytic activity">
    <reaction evidence="26">
        <text>[GlcNAc-(1-&gt;4)-Mur2Ac(oyl-L-Ala-gamma-D-Glu-L-Lys-D-Ala-D-Ala)](n)-di-trans,octa-cis-undecaprenyl diphosphate + beta-D-GlcNAc-(1-&gt;4)-Mur2Ac(oyl-L-Ala-gamma-D-Glu-L-Lys-D-Ala-D-Ala)-di-trans,octa-cis-undecaprenyl diphosphate = [GlcNAc-(1-&gt;4)-Mur2Ac(oyl-L-Ala-gamma-D-Glu-L-Lys-D-Ala-D-Ala)](n+1)-di-trans,octa-cis-undecaprenyl diphosphate + di-trans,octa-cis-undecaprenyl diphosphate + H(+)</text>
        <dbReference type="Rhea" id="RHEA:23708"/>
        <dbReference type="Rhea" id="RHEA-COMP:9602"/>
        <dbReference type="Rhea" id="RHEA-COMP:9603"/>
        <dbReference type="ChEBI" id="CHEBI:15378"/>
        <dbReference type="ChEBI" id="CHEBI:58405"/>
        <dbReference type="ChEBI" id="CHEBI:60033"/>
        <dbReference type="ChEBI" id="CHEBI:78435"/>
        <dbReference type="EC" id="2.4.99.28"/>
    </reaction>
</comment>
<keyword evidence="22" id="KW-0511">Multifunctional enzyme</keyword>
<dbReference type="InterPro" id="IPR050396">
    <property type="entry name" value="Glycosyltr_51/Transpeptidase"/>
</dbReference>
<evidence type="ECO:0000256" key="22">
    <source>
        <dbReference type="ARBA" id="ARBA00023268"/>
    </source>
</evidence>
<evidence type="ECO:0000256" key="26">
    <source>
        <dbReference type="ARBA" id="ARBA00049902"/>
    </source>
</evidence>
<evidence type="ECO:0000256" key="15">
    <source>
        <dbReference type="ARBA" id="ARBA00022801"/>
    </source>
</evidence>
<keyword evidence="9" id="KW-0997">Cell inner membrane</keyword>
<dbReference type="InterPro" id="IPR036950">
    <property type="entry name" value="PBP_transglycosylase"/>
</dbReference>
<dbReference type="InterPro" id="IPR001264">
    <property type="entry name" value="Glyco_trans_51"/>
</dbReference>
<evidence type="ECO:0000256" key="13">
    <source>
        <dbReference type="ARBA" id="ARBA00022679"/>
    </source>
</evidence>
<keyword evidence="17" id="KW-0735">Signal-anchor</keyword>
<evidence type="ECO:0000256" key="7">
    <source>
        <dbReference type="ARBA" id="ARBA00018638"/>
    </source>
</evidence>
<sequence>MRIAKLIFSSLLTLCFLALVILSIGYFYLKSDLPDVETLKAVELQQPMQIYTADEKLIGEIGEQRRIPVKLEDIPQKLIEAVLATEDSRFYQHHGLDPIGIGRAVMVALTSGGASQGASTITQQLARNFFLTPERSLIRKAKETILAIDIENTLTKNEILELYLNKIYLGYRAYGVAAAAKTYFGKELNQLTLSEMAVIAGLPKAPSTMNPLYSLKRATDRRNVVLGRMLELKYITQDEYQTALNEPIVARYHGSQLEFRADYVTELVRQEMVKRFGEENAYTKGYQVYTTVVSKDQAQAQKAVRDNIIAYDMRHGYRGGSPLWQAGELAWDKDRIVAWLKKQPKSDPFEAVAVIEINKNGTVILFADGNQAILSSSAMRWAGKQIPKIGEQIWVRKTADGSFQLGQIPEVNSALISLNSYNGAVEALVGGFSFEQSKFNRATQSLVQVGSSIKPFIYAAALEKGLTLSSVLQDAPIVIKKAGQDAWMPKNSPNRYDGPMRLRVGLGQSKNMIAVRAMQMAGIDFTADFLQRFGFDREQYYASEALALGAASFTPLEMARAYAVFDNGGFLVEPYLIEKILDNNGKEVFVANPKIACISCDDIPVIYGETEKLDGFKNIDLLKPKDLLSTDSSTNGEELDTNTVIDDTPELNTENGKLDESAVKFMAEAKTEHSQVQYAPRVISGEIAFLIRSALNSAIYGEPNQSWLGTSWRIGKEIKRKDIGGKTGTTNNSKVAWYAGFGANISTAVYIGFDDNRRNLGRGESGSKSAMPAWVAYMKNRLKDIPEYNSSLPKNIVTRQIDISTGLLAKSGGKTEYFIKGTEPTRSYIEEKGIYMPPEWQQSPQDGLLAEPQELF</sequence>
<evidence type="ECO:0000256" key="23">
    <source>
        <dbReference type="ARBA" id="ARBA00023316"/>
    </source>
</evidence>
<dbReference type="Gene3D" id="1.10.3810.10">
    <property type="entry name" value="Biosynthetic peptidoglycan transglycosylase-like"/>
    <property type="match status" value="1"/>
</dbReference>
<dbReference type="NCBIfam" id="TIGR02074">
    <property type="entry name" value="PBP_1a_fam"/>
    <property type="match status" value="1"/>
</dbReference>